<dbReference type="EMBL" id="JAEAOA010000314">
    <property type="protein sequence ID" value="KAK3605509.1"/>
    <property type="molecule type" value="Genomic_DNA"/>
</dbReference>
<feature type="compositionally biased region" description="Basic and acidic residues" evidence="1">
    <location>
        <begin position="1"/>
        <end position="20"/>
    </location>
</feature>
<gene>
    <name evidence="2" type="ORF">CHS0354_004061</name>
</gene>
<organism evidence="2 3">
    <name type="scientific">Potamilus streckersoni</name>
    <dbReference type="NCBI Taxonomy" id="2493646"/>
    <lineage>
        <taxon>Eukaryota</taxon>
        <taxon>Metazoa</taxon>
        <taxon>Spiralia</taxon>
        <taxon>Lophotrochozoa</taxon>
        <taxon>Mollusca</taxon>
        <taxon>Bivalvia</taxon>
        <taxon>Autobranchia</taxon>
        <taxon>Heteroconchia</taxon>
        <taxon>Palaeoheterodonta</taxon>
        <taxon>Unionida</taxon>
        <taxon>Unionoidea</taxon>
        <taxon>Unionidae</taxon>
        <taxon>Ambleminae</taxon>
        <taxon>Lampsilini</taxon>
        <taxon>Potamilus</taxon>
    </lineage>
</organism>
<dbReference type="AlphaFoldDB" id="A0AAE0T8X7"/>
<evidence type="ECO:0000313" key="3">
    <source>
        <dbReference type="Proteomes" id="UP001195483"/>
    </source>
</evidence>
<reference evidence="2" key="1">
    <citation type="journal article" date="2021" name="Genome Biol. Evol.">
        <title>A High-Quality Reference Genome for a Parasitic Bivalve with Doubly Uniparental Inheritance (Bivalvia: Unionida).</title>
        <authorList>
            <person name="Smith C.H."/>
        </authorList>
    </citation>
    <scope>NUCLEOTIDE SEQUENCE</scope>
    <source>
        <strain evidence="2">CHS0354</strain>
    </source>
</reference>
<proteinExistence type="predicted"/>
<feature type="region of interest" description="Disordered" evidence="1">
    <location>
        <begin position="1"/>
        <end position="24"/>
    </location>
</feature>
<dbReference type="Proteomes" id="UP001195483">
    <property type="component" value="Unassembled WGS sequence"/>
</dbReference>
<evidence type="ECO:0000313" key="2">
    <source>
        <dbReference type="EMBL" id="KAK3605509.1"/>
    </source>
</evidence>
<name>A0AAE0T8X7_9BIVA</name>
<sequence length="98" mass="11581">MTDTQQRKHYEPRNYTENKQVKTPLTLETRKKDKRYKVDRLTMTNRIECWNTRIHRRGKIASSLVIRSNRLKGEGNSTAVKLTNSLSYPEYPCEYASS</sequence>
<accession>A0AAE0T8X7</accession>
<reference evidence="2" key="2">
    <citation type="journal article" date="2021" name="Genome Biol. Evol.">
        <title>Developing a high-quality reference genome for a parasitic bivalve with doubly uniparental inheritance (Bivalvia: Unionida).</title>
        <authorList>
            <person name="Smith C.H."/>
        </authorList>
    </citation>
    <scope>NUCLEOTIDE SEQUENCE</scope>
    <source>
        <strain evidence="2">CHS0354</strain>
        <tissue evidence="2">Mantle</tissue>
    </source>
</reference>
<evidence type="ECO:0000256" key="1">
    <source>
        <dbReference type="SAM" id="MobiDB-lite"/>
    </source>
</evidence>
<keyword evidence="3" id="KW-1185">Reference proteome</keyword>
<comment type="caution">
    <text evidence="2">The sequence shown here is derived from an EMBL/GenBank/DDBJ whole genome shotgun (WGS) entry which is preliminary data.</text>
</comment>
<reference evidence="2" key="3">
    <citation type="submission" date="2023-05" db="EMBL/GenBank/DDBJ databases">
        <authorList>
            <person name="Smith C.H."/>
        </authorList>
    </citation>
    <scope>NUCLEOTIDE SEQUENCE</scope>
    <source>
        <strain evidence="2">CHS0354</strain>
        <tissue evidence="2">Mantle</tissue>
    </source>
</reference>
<protein>
    <submittedName>
        <fullName evidence="2">Uncharacterized protein</fullName>
    </submittedName>
</protein>